<evidence type="ECO:0000313" key="3">
    <source>
        <dbReference type="Proteomes" id="UP001056384"/>
    </source>
</evidence>
<evidence type="ECO:0000313" key="2">
    <source>
        <dbReference type="EMBL" id="USW58092.1"/>
    </source>
</evidence>
<dbReference type="SUPFAM" id="SSF54695">
    <property type="entry name" value="POZ domain"/>
    <property type="match status" value="1"/>
</dbReference>
<dbReference type="InterPro" id="IPR000210">
    <property type="entry name" value="BTB/POZ_dom"/>
</dbReference>
<protein>
    <submittedName>
        <fullName evidence="2">BTB/POZ domain-containing protein</fullName>
    </submittedName>
</protein>
<dbReference type="PROSITE" id="PS50097">
    <property type="entry name" value="BTB"/>
    <property type="match status" value="1"/>
</dbReference>
<keyword evidence="3" id="KW-1185">Reference proteome</keyword>
<feature type="domain" description="BTB" evidence="1">
    <location>
        <begin position="25"/>
        <end position="84"/>
    </location>
</feature>
<organism evidence="2 3">
    <name type="scientific">Septoria linicola</name>
    <dbReference type="NCBI Taxonomy" id="215465"/>
    <lineage>
        <taxon>Eukaryota</taxon>
        <taxon>Fungi</taxon>
        <taxon>Dikarya</taxon>
        <taxon>Ascomycota</taxon>
        <taxon>Pezizomycotina</taxon>
        <taxon>Dothideomycetes</taxon>
        <taxon>Dothideomycetidae</taxon>
        <taxon>Mycosphaerellales</taxon>
        <taxon>Mycosphaerellaceae</taxon>
        <taxon>Septoria</taxon>
    </lineage>
</organism>
<dbReference type="PANTHER" id="PTHR47843:SF5">
    <property type="entry name" value="BTB_POZ DOMAIN PROTEIN"/>
    <property type="match status" value="1"/>
</dbReference>
<dbReference type="EMBL" id="CP099427">
    <property type="protein sequence ID" value="USW58092.1"/>
    <property type="molecule type" value="Genomic_DNA"/>
</dbReference>
<dbReference type="SMART" id="SM00225">
    <property type="entry name" value="BTB"/>
    <property type="match status" value="1"/>
</dbReference>
<evidence type="ECO:0000259" key="1">
    <source>
        <dbReference type="PROSITE" id="PS50097"/>
    </source>
</evidence>
<proteinExistence type="predicted"/>
<gene>
    <name evidence="2" type="ORF">Slin15195_G114110</name>
</gene>
<dbReference type="Pfam" id="PF00651">
    <property type="entry name" value="BTB"/>
    <property type="match status" value="1"/>
</dbReference>
<dbReference type="PANTHER" id="PTHR47843">
    <property type="entry name" value="BTB DOMAIN-CONTAINING PROTEIN-RELATED"/>
    <property type="match status" value="1"/>
</dbReference>
<dbReference type="CDD" id="cd18186">
    <property type="entry name" value="BTB_POZ_ZBTB_KLHL-like"/>
    <property type="match status" value="1"/>
</dbReference>
<dbReference type="InterPro" id="IPR011333">
    <property type="entry name" value="SKP1/BTB/POZ_sf"/>
</dbReference>
<sequence length="321" mass="36314">MSTSAKPGPNFLKKLQRFATEPGRADFTISCSGQDFKVPRTLLRLHSGYFANLLDSNWPQNKESRIYLQGDELSTVEAMVDHFRHFDYGYYITERGYVSTQAHRSEVIEVTGGKQQEVDVLFHARVWVAADKYDIPDLKVLACKYFERDCPKFDRDQYYGRKGSISTADETVWFAAVQYIYENSNPTEPGLRASVVKIWTALPADIKKQLEKKKWLGLIEKFPDLGVDMIMGTGTTLGVGGGQDRALEVEGCALDDVDGVVEYDLLFDDSLGRAPYQTHRSLHPLLDPGLAGHGRFDDPPRDIFRKQRELAIAKYASLDEE</sequence>
<dbReference type="AlphaFoldDB" id="A0A9Q9B668"/>
<reference evidence="2" key="1">
    <citation type="submission" date="2022-06" db="EMBL/GenBank/DDBJ databases">
        <title>Complete genome sequences of two strains of the flax pathogen Septoria linicola.</title>
        <authorList>
            <person name="Lapalu N."/>
            <person name="Simon A."/>
            <person name="Demenou B."/>
            <person name="Paumier D."/>
            <person name="Guillot M.-P."/>
            <person name="Gout L."/>
            <person name="Valade R."/>
        </authorList>
    </citation>
    <scope>NUCLEOTIDE SEQUENCE</scope>
    <source>
        <strain evidence="2">SE15195</strain>
    </source>
</reference>
<dbReference type="Gene3D" id="3.30.710.10">
    <property type="entry name" value="Potassium Channel Kv1.1, Chain A"/>
    <property type="match status" value="1"/>
</dbReference>
<name>A0A9Q9B668_9PEZI</name>
<accession>A0A9Q9B668</accession>
<dbReference type="Proteomes" id="UP001056384">
    <property type="component" value="Chromosome 10"/>
</dbReference>